<dbReference type="AlphaFoldDB" id="A0A1H8YGW4"/>
<proteinExistence type="predicted"/>
<dbReference type="RefSeq" id="WP_245787583.1">
    <property type="nucleotide sequence ID" value="NZ_FOEF01000016.1"/>
</dbReference>
<dbReference type="STRING" id="394193.SAMN04489732_11645"/>
<accession>A0A1H8YGW4</accession>
<evidence type="ECO:0000256" key="2">
    <source>
        <dbReference type="ARBA" id="ARBA00023136"/>
    </source>
</evidence>
<keyword evidence="6" id="KW-1185">Reference proteome</keyword>
<reference evidence="6" key="1">
    <citation type="submission" date="2016-10" db="EMBL/GenBank/DDBJ databases">
        <authorList>
            <person name="Varghese N."/>
            <person name="Submissions S."/>
        </authorList>
    </citation>
    <scope>NUCLEOTIDE SEQUENCE [LARGE SCALE GENOMIC DNA]</scope>
    <source>
        <strain evidence="6">DSM 44993</strain>
    </source>
</reference>
<evidence type="ECO:0000313" key="6">
    <source>
        <dbReference type="Proteomes" id="UP000198582"/>
    </source>
</evidence>
<gene>
    <name evidence="5" type="ORF">SAMN04489732_11645</name>
</gene>
<evidence type="ECO:0000256" key="3">
    <source>
        <dbReference type="SAM" id="MobiDB-lite"/>
    </source>
</evidence>
<keyword evidence="4" id="KW-1133">Transmembrane helix</keyword>
<keyword evidence="2 4" id="KW-0472">Membrane</keyword>
<feature type="region of interest" description="Disordered" evidence="3">
    <location>
        <begin position="13"/>
        <end position="58"/>
    </location>
</feature>
<dbReference type="PANTHER" id="PTHR37042:SF4">
    <property type="entry name" value="OUTER MEMBRANE PROTEIN RV1973"/>
    <property type="match status" value="1"/>
</dbReference>
<evidence type="ECO:0000313" key="5">
    <source>
        <dbReference type="EMBL" id="SEP51454.1"/>
    </source>
</evidence>
<evidence type="ECO:0000256" key="1">
    <source>
        <dbReference type="ARBA" id="ARBA00004370"/>
    </source>
</evidence>
<comment type="subcellular location">
    <subcellularLocation>
        <location evidence="1">Membrane</location>
    </subcellularLocation>
</comment>
<evidence type="ECO:0008006" key="7">
    <source>
        <dbReference type="Google" id="ProtNLM"/>
    </source>
</evidence>
<dbReference type="GO" id="GO:0016020">
    <property type="term" value="C:membrane"/>
    <property type="evidence" value="ECO:0007669"/>
    <property type="project" value="UniProtKB-SubCell"/>
</dbReference>
<dbReference type="EMBL" id="FOEF01000016">
    <property type="protein sequence ID" value="SEP51454.1"/>
    <property type="molecule type" value="Genomic_DNA"/>
</dbReference>
<sequence>MAAQRKLTAVVELEAPASTVTSPESDHAPADETSAAAPTLAEPDLDPPSSAPRKRSWVPRRKPVWAAAVALAAAAVFAGWSGYSWYSASHSTSTTYGQTRDEALATGRTLVATLNTLDYHQVDAGLSRWLDASTGPLHDQLARTTPQTKQALAAGATVATGKVLDAGLSELDTHAGTAKLIASVEVTVAKAGAAPATRRNRYAATLTRTASGWKLSTLDQLAVTSS</sequence>
<dbReference type="PANTHER" id="PTHR37042">
    <property type="entry name" value="OUTER MEMBRANE PROTEIN RV1973"/>
    <property type="match status" value="1"/>
</dbReference>
<name>A0A1H8YGW4_9PSEU</name>
<organism evidence="5 6">
    <name type="scientific">Amycolatopsis saalfeldensis</name>
    <dbReference type="NCBI Taxonomy" id="394193"/>
    <lineage>
        <taxon>Bacteria</taxon>
        <taxon>Bacillati</taxon>
        <taxon>Actinomycetota</taxon>
        <taxon>Actinomycetes</taxon>
        <taxon>Pseudonocardiales</taxon>
        <taxon>Pseudonocardiaceae</taxon>
        <taxon>Amycolatopsis</taxon>
    </lineage>
</organism>
<protein>
    <recommendedName>
        <fullName evidence="7">Mce-associated membrane protein</fullName>
    </recommendedName>
</protein>
<keyword evidence="4" id="KW-0812">Transmembrane</keyword>
<evidence type="ECO:0000256" key="4">
    <source>
        <dbReference type="SAM" id="Phobius"/>
    </source>
</evidence>
<feature type="transmembrane region" description="Helical" evidence="4">
    <location>
        <begin position="64"/>
        <end position="86"/>
    </location>
</feature>
<dbReference type="Proteomes" id="UP000198582">
    <property type="component" value="Unassembled WGS sequence"/>
</dbReference>